<reference evidence="2" key="2">
    <citation type="submission" date="2016-06" db="EMBL/GenBank/DDBJ databases">
        <title>The genome of a short-lived fish provides insights into sex chromosome evolution and the genetic control of aging.</title>
        <authorList>
            <person name="Reichwald K."/>
            <person name="Felder M."/>
            <person name="Petzold A."/>
            <person name="Koch P."/>
            <person name="Groth M."/>
            <person name="Platzer M."/>
        </authorList>
    </citation>
    <scope>NUCLEOTIDE SEQUENCE</scope>
    <source>
        <tissue evidence="2">Brain</tissue>
    </source>
</reference>
<dbReference type="CDD" id="cd10442">
    <property type="entry name" value="GIY-YIG_PLEs"/>
    <property type="match status" value="1"/>
</dbReference>
<protein>
    <recommendedName>
        <fullName evidence="1">Reverse transcriptase domain-containing protein</fullName>
    </recommendedName>
</protein>
<gene>
    <name evidence="2" type="primary">Nfu_g_1_024783</name>
</gene>
<accession>A0A1A8SBH9</accession>
<organism evidence="2">
    <name type="scientific">Nothobranchius rachovii</name>
    <name type="common">bluefin notho</name>
    <dbReference type="NCBI Taxonomy" id="451742"/>
    <lineage>
        <taxon>Eukaryota</taxon>
        <taxon>Metazoa</taxon>
        <taxon>Chordata</taxon>
        <taxon>Craniata</taxon>
        <taxon>Vertebrata</taxon>
        <taxon>Euteleostomi</taxon>
        <taxon>Actinopterygii</taxon>
        <taxon>Neopterygii</taxon>
        <taxon>Teleostei</taxon>
        <taxon>Neoteleostei</taxon>
        <taxon>Acanthomorphata</taxon>
        <taxon>Ovalentaria</taxon>
        <taxon>Atherinomorphae</taxon>
        <taxon>Cyprinodontiformes</taxon>
        <taxon>Nothobranchiidae</taxon>
        <taxon>Nothobranchius</taxon>
    </lineage>
</organism>
<dbReference type="EMBL" id="HAEI01012426">
    <property type="protein sequence ID" value="SBS14895.1"/>
    <property type="molecule type" value="Transcribed_RNA"/>
</dbReference>
<dbReference type="PANTHER" id="PTHR21301:SF10">
    <property type="entry name" value="REVERSE TRANSCRIPTASE DOMAIN-CONTAINING PROTEIN"/>
    <property type="match status" value="1"/>
</dbReference>
<name>A0A1A8SBH9_9TELE</name>
<reference evidence="2" key="1">
    <citation type="submission" date="2016-05" db="EMBL/GenBank/DDBJ databases">
        <authorList>
            <person name="Lavstsen T."/>
            <person name="Jespersen J.S."/>
        </authorList>
    </citation>
    <scope>NUCLEOTIDE SEQUENCE</scope>
    <source>
        <tissue evidence="2">Brain</tissue>
    </source>
</reference>
<proteinExistence type="predicted"/>
<dbReference type="InterPro" id="IPR035901">
    <property type="entry name" value="GIY-YIG_endonuc_sf"/>
</dbReference>
<evidence type="ECO:0000259" key="1">
    <source>
        <dbReference type="PROSITE" id="PS50878"/>
    </source>
</evidence>
<dbReference type="PANTHER" id="PTHR21301">
    <property type="entry name" value="REVERSE TRANSCRIPTASE"/>
    <property type="match status" value="1"/>
</dbReference>
<dbReference type="SUPFAM" id="SSF82771">
    <property type="entry name" value="GIY-YIG endonuclease"/>
    <property type="match status" value="1"/>
</dbReference>
<dbReference type="InterPro" id="IPR000477">
    <property type="entry name" value="RT_dom"/>
</dbReference>
<evidence type="ECO:0000313" key="2">
    <source>
        <dbReference type="EMBL" id="SBS14895.1"/>
    </source>
</evidence>
<sequence length="588" mass="67968">MHSIVIKPADKGSAVVIMDKKDYVHEALRQLQDTDYYQKLDKPIYLITTEKIHQIIDTLKKKGFLSNNQLLYLKGSSPARPRQFYLLPKIHKSPDTWTIPTQIPPGRPIVSDCSSESYGSAEFIDYFLNPLSITHPSYVKDTYDFIQKMETLTVPESSFLFTMDVESLYTNIETDKGMAAIQKAFQDHPDPKRPDKEVLELLHINLTCNDFNFNEHTFLQIKGTAMGKRFSPAYANIYMADWEQTAFDKCTKKPLMYLRFLDDIWGIWTHSKEDFADFVTTLNNHHSSIKIKPVLQEKEINFLDTITFKGQDFASTHKLDTKVYFKPTDSHALLHKHSFHPPHTFRGIVRAQLLRFRRICSRADDFHEATGTLFAVLRKRGYSRSFLRRILKNLNTQPRTSDQSPIVPLTSFFSSHAKRAHHTIKKNFQTVMANTRISDHKVISAYMKNPNLKDILVKAKLNSKTTPSYNQPVIKGYKSKTGFCTQKGLNHTTRNCVYCIQCKKCNQQYVGETGNTLRTRLYGRIYIIRHGRGPETALVKHFRAHGLNNLTISPLESRVGWSTGQRRHAERQWIKRLNCHVPNGLNIR</sequence>
<dbReference type="PROSITE" id="PS50878">
    <property type="entry name" value="RT_POL"/>
    <property type="match status" value="1"/>
</dbReference>
<dbReference type="Gene3D" id="3.40.1440.10">
    <property type="entry name" value="GIY-YIG endonuclease"/>
    <property type="match status" value="1"/>
</dbReference>
<dbReference type="Pfam" id="PF26215">
    <property type="entry name" value="HTH_animal"/>
    <property type="match status" value="1"/>
</dbReference>
<dbReference type="InterPro" id="IPR058912">
    <property type="entry name" value="HTH_animal"/>
</dbReference>
<dbReference type="AlphaFoldDB" id="A0A1A8SBH9"/>
<feature type="domain" description="Reverse transcriptase" evidence="1">
    <location>
        <begin position="1"/>
        <end position="313"/>
    </location>
</feature>